<evidence type="ECO:0008006" key="12">
    <source>
        <dbReference type="Google" id="ProtNLM"/>
    </source>
</evidence>
<evidence type="ECO:0000256" key="9">
    <source>
        <dbReference type="SAM" id="Phobius"/>
    </source>
</evidence>
<sequence length="253" mass="29858">MPWEHKDLTKLWRWPIARYLNTFGWWAEDYERPLIRLIFNVIRAVFFSVNVAFLLSLTIGVCQQMASTSNVMDNLFSFFAAGPSFVGFGKIIGLMSQRGMWRKIWSDLDDMLKDVVNRGVDAKMEAEIRWRYKRCWAMYSIFLSVGTCITLHWLVRPIVYAMYGERTSIVDTWPTYLNTWLQWFTTYIFQAMNISSFGHSLYLYDNVYFCTCENILVQFAILKHHLYMMDISRGKPGGVDLQFCIAHHKKLIK</sequence>
<evidence type="ECO:0000256" key="8">
    <source>
        <dbReference type="ARBA" id="ARBA00023224"/>
    </source>
</evidence>
<dbReference type="Proteomes" id="UP001307889">
    <property type="component" value="Chromosome 1"/>
</dbReference>
<feature type="transmembrane region" description="Helical" evidence="9">
    <location>
        <begin position="75"/>
        <end position="95"/>
    </location>
</feature>
<feature type="transmembrane region" description="Helical" evidence="9">
    <location>
        <begin position="37"/>
        <end position="55"/>
    </location>
</feature>
<keyword evidence="8" id="KW-0807">Transducer</keyword>
<gene>
    <name evidence="10" type="ORF">NTJ_00677</name>
</gene>
<evidence type="ECO:0000256" key="1">
    <source>
        <dbReference type="ARBA" id="ARBA00004141"/>
    </source>
</evidence>
<keyword evidence="7" id="KW-0675">Receptor</keyword>
<evidence type="ECO:0000256" key="6">
    <source>
        <dbReference type="ARBA" id="ARBA00023136"/>
    </source>
</evidence>
<evidence type="ECO:0000256" key="5">
    <source>
        <dbReference type="ARBA" id="ARBA00022989"/>
    </source>
</evidence>
<proteinExistence type="predicted"/>
<evidence type="ECO:0000256" key="4">
    <source>
        <dbReference type="ARBA" id="ARBA00022725"/>
    </source>
</evidence>
<name>A0ABN7AAH0_9HEMI</name>
<keyword evidence="4" id="KW-0552">Olfaction</keyword>
<protein>
    <recommendedName>
        <fullName evidence="12">Odorant receptor</fullName>
    </recommendedName>
</protein>
<organism evidence="10 11">
    <name type="scientific">Nesidiocoris tenuis</name>
    <dbReference type="NCBI Taxonomy" id="355587"/>
    <lineage>
        <taxon>Eukaryota</taxon>
        <taxon>Metazoa</taxon>
        <taxon>Ecdysozoa</taxon>
        <taxon>Arthropoda</taxon>
        <taxon>Hexapoda</taxon>
        <taxon>Insecta</taxon>
        <taxon>Pterygota</taxon>
        <taxon>Neoptera</taxon>
        <taxon>Paraneoptera</taxon>
        <taxon>Hemiptera</taxon>
        <taxon>Heteroptera</taxon>
        <taxon>Panheteroptera</taxon>
        <taxon>Cimicomorpha</taxon>
        <taxon>Miridae</taxon>
        <taxon>Dicyphina</taxon>
        <taxon>Nesidiocoris</taxon>
    </lineage>
</organism>
<evidence type="ECO:0000256" key="7">
    <source>
        <dbReference type="ARBA" id="ARBA00023170"/>
    </source>
</evidence>
<keyword evidence="11" id="KW-1185">Reference proteome</keyword>
<feature type="transmembrane region" description="Helical" evidence="9">
    <location>
        <begin position="136"/>
        <end position="155"/>
    </location>
</feature>
<comment type="subcellular location">
    <subcellularLocation>
        <location evidence="1">Membrane</location>
        <topology evidence="1">Multi-pass membrane protein</topology>
    </subcellularLocation>
</comment>
<keyword evidence="5 9" id="KW-1133">Transmembrane helix</keyword>
<accession>A0ABN7AAH0</accession>
<keyword evidence="3 9" id="KW-0812">Transmembrane</keyword>
<evidence type="ECO:0000256" key="2">
    <source>
        <dbReference type="ARBA" id="ARBA00022606"/>
    </source>
</evidence>
<dbReference type="Pfam" id="PF02949">
    <property type="entry name" value="7tm_6"/>
    <property type="match status" value="1"/>
</dbReference>
<reference evidence="10 11" key="1">
    <citation type="submission" date="2023-09" db="EMBL/GenBank/DDBJ databases">
        <title>Nesidiocoris tenuis whole genome shotgun sequence.</title>
        <authorList>
            <person name="Shibata T."/>
            <person name="Shimoda M."/>
            <person name="Kobayashi T."/>
            <person name="Uehara T."/>
        </authorList>
    </citation>
    <scope>NUCLEOTIDE SEQUENCE [LARGE SCALE GENOMIC DNA]</scope>
    <source>
        <strain evidence="10 11">Japan</strain>
    </source>
</reference>
<evidence type="ECO:0000256" key="3">
    <source>
        <dbReference type="ARBA" id="ARBA00022692"/>
    </source>
</evidence>
<dbReference type="InterPro" id="IPR004117">
    <property type="entry name" value="7tm6_olfct_rcpt"/>
</dbReference>
<evidence type="ECO:0000313" key="10">
    <source>
        <dbReference type="EMBL" id="BES87871.1"/>
    </source>
</evidence>
<dbReference type="EMBL" id="AP028909">
    <property type="protein sequence ID" value="BES87871.1"/>
    <property type="molecule type" value="Genomic_DNA"/>
</dbReference>
<evidence type="ECO:0000313" key="11">
    <source>
        <dbReference type="Proteomes" id="UP001307889"/>
    </source>
</evidence>
<keyword evidence="2" id="KW-0716">Sensory transduction</keyword>
<keyword evidence="6 9" id="KW-0472">Membrane</keyword>